<accession>A0A0A0KZQ5</accession>
<reference evidence="1 2" key="4">
    <citation type="journal article" date="2011" name="BMC Genomics">
        <title>RNA-Seq improves annotation of protein-coding genes in the cucumber genome.</title>
        <authorList>
            <person name="Li Z."/>
            <person name="Zhang Z."/>
            <person name="Yan P."/>
            <person name="Huang S."/>
            <person name="Fei Z."/>
            <person name="Lin K."/>
        </authorList>
    </citation>
    <scope>NUCLEOTIDE SEQUENCE [LARGE SCALE GENOMIC DNA]</scope>
    <source>
        <strain evidence="2">cv. 9930</strain>
    </source>
</reference>
<gene>
    <name evidence="1" type="ORF">Csa_4G639090</name>
</gene>
<organism evidence="1 2">
    <name type="scientific">Cucumis sativus</name>
    <name type="common">Cucumber</name>
    <dbReference type="NCBI Taxonomy" id="3659"/>
    <lineage>
        <taxon>Eukaryota</taxon>
        <taxon>Viridiplantae</taxon>
        <taxon>Streptophyta</taxon>
        <taxon>Embryophyta</taxon>
        <taxon>Tracheophyta</taxon>
        <taxon>Spermatophyta</taxon>
        <taxon>Magnoliopsida</taxon>
        <taxon>eudicotyledons</taxon>
        <taxon>Gunneridae</taxon>
        <taxon>Pentapetalae</taxon>
        <taxon>rosids</taxon>
        <taxon>fabids</taxon>
        <taxon>Cucurbitales</taxon>
        <taxon>Cucurbitaceae</taxon>
        <taxon>Benincaseae</taxon>
        <taxon>Cucumis</taxon>
    </lineage>
</organism>
<name>A0A0A0KZQ5_CUCSA</name>
<dbReference type="Proteomes" id="UP000029981">
    <property type="component" value="Chromosome 4"/>
</dbReference>
<reference evidence="1 2" key="2">
    <citation type="journal article" date="2009" name="PLoS ONE">
        <title>An integrated genetic and cytogenetic map of the cucumber genome.</title>
        <authorList>
            <person name="Ren Y."/>
            <person name="Zhang Z."/>
            <person name="Liu J."/>
            <person name="Staub J.E."/>
            <person name="Han Y."/>
            <person name="Cheng Z."/>
            <person name="Li X."/>
            <person name="Lu J."/>
            <person name="Miao H."/>
            <person name="Kang H."/>
            <person name="Xie B."/>
            <person name="Gu X."/>
            <person name="Wang X."/>
            <person name="Du Y."/>
            <person name="Jin W."/>
            <person name="Huang S."/>
        </authorList>
    </citation>
    <scope>NUCLEOTIDE SEQUENCE [LARGE SCALE GENOMIC DNA]</scope>
    <source>
        <strain evidence="2">cv. 9930</strain>
    </source>
</reference>
<sequence length="78" mass="8856">MGRLVNAHELFDKMQMGFGNGITAGVTVEMPLRNMLNYILRVHSQEKESGQERKDIKEMGFEREGTRCSMMTQTCCGP</sequence>
<proteinExistence type="predicted"/>
<dbReference type="AlphaFoldDB" id="A0A0A0KZQ5"/>
<protein>
    <submittedName>
        <fullName evidence="1">Uncharacterized protein</fullName>
    </submittedName>
</protein>
<reference evidence="1 2" key="1">
    <citation type="journal article" date="2009" name="Nat. Genet.">
        <title>The genome of the cucumber, Cucumis sativus L.</title>
        <authorList>
            <person name="Huang S."/>
            <person name="Li R."/>
            <person name="Zhang Z."/>
            <person name="Li L."/>
            <person name="Gu X."/>
            <person name="Fan W."/>
            <person name="Lucas W.J."/>
            <person name="Wang X."/>
            <person name="Xie B."/>
            <person name="Ni P."/>
            <person name="Ren Y."/>
            <person name="Zhu H."/>
            <person name="Li J."/>
            <person name="Lin K."/>
            <person name="Jin W."/>
            <person name="Fei Z."/>
            <person name="Li G."/>
            <person name="Staub J."/>
            <person name="Kilian A."/>
            <person name="van der Vossen E.A."/>
            <person name="Wu Y."/>
            <person name="Guo J."/>
            <person name="He J."/>
            <person name="Jia Z."/>
            <person name="Ren Y."/>
            <person name="Tian G."/>
            <person name="Lu Y."/>
            <person name="Ruan J."/>
            <person name="Qian W."/>
            <person name="Wang M."/>
            <person name="Huang Q."/>
            <person name="Li B."/>
            <person name="Xuan Z."/>
            <person name="Cao J."/>
            <person name="Asan"/>
            <person name="Wu Z."/>
            <person name="Zhang J."/>
            <person name="Cai Q."/>
            <person name="Bai Y."/>
            <person name="Zhao B."/>
            <person name="Han Y."/>
            <person name="Li Y."/>
            <person name="Li X."/>
            <person name="Wang S."/>
            <person name="Shi Q."/>
            <person name="Liu S."/>
            <person name="Cho W.K."/>
            <person name="Kim J.Y."/>
            <person name="Xu Y."/>
            <person name="Heller-Uszynska K."/>
            <person name="Miao H."/>
            <person name="Cheng Z."/>
            <person name="Zhang S."/>
            <person name="Wu J."/>
            <person name="Yang Y."/>
            <person name="Kang H."/>
            <person name="Li M."/>
            <person name="Liang H."/>
            <person name="Ren X."/>
            <person name="Shi Z."/>
            <person name="Wen M."/>
            <person name="Jian M."/>
            <person name="Yang H."/>
            <person name="Zhang G."/>
            <person name="Yang Z."/>
            <person name="Chen R."/>
            <person name="Liu S."/>
            <person name="Li J."/>
            <person name="Ma L."/>
            <person name="Liu H."/>
            <person name="Zhou Y."/>
            <person name="Zhao J."/>
            <person name="Fang X."/>
            <person name="Li G."/>
            <person name="Fang L."/>
            <person name="Li Y."/>
            <person name="Liu D."/>
            <person name="Zheng H."/>
            <person name="Zhang Y."/>
            <person name="Qin N."/>
            <person name="Li Z."/>
            <person name="Yang G."/>
            <person name="Yang S."/>
            <person name="Bolund L."/>
            <person name="Kristiansen K."/>
            <person name="Zheng H."/>
            <person name="Li S."/>
            <person name="Zhang X."/>
            <person name="Yang H."/>
            <person name="Wang J."/>
            <person name="Sun R."/>
            <person name="Zhang B."/>
            <person name="Jiang S."/>
            <person name="Wang J."/>
            <person name="Du Y."/>
            <person name="Li S."/>
        </authorList>
    </citation>
    <scope>NUCLEOTIDE SEQUENCE [LARGE SCALE GENOMIC DNA]</scope>
    <source>
        <strain evidence="2">cv. 9930</strain>
    </source>
</reference>
<dbReference type="Gramene" id="KGN55170">
    <property type="protein sequence ID" value="KGN55170"/>
    <property type="gene ID" value="Csa_4G639090"/>
</dbReference>
<evidence type="ECO:0000313" key="1">
    <source>
        <dbReference type="EMBL" id="KGN55170.1"/>
    </source>
</evidence>
<keyword evidence="2" id="KW-1185">Reference proteome</keyword>
<reference evidence="1 2" key="3">
    <citation type="journal article" date="2010" name="BMC Genomics">
        <title>Transcriptome sequencing and comparative analysis of cucumber flowers with different sex types.</title>
        <authorList>
            <person name="Guo S."/>
            <person name="Zheng Y."/>
            <person name="Joung J.G."/>
            <person name="Liu S."/>
            <person name="Zhang Z."/>
            <person name="Crasta O.R."/>
            <person name="Sobral B.W."/>
            <person name="Xu Y."/>
            <person name="Huang S."/>
            <person name="Fei Z."/>
        </authorList>
    </citation>
    <scope>NUCLEOTIDE SEQUENCE [LARGE SCALE GENOMIC DNA]</scope>
    <source>
        <strain evidence="2">cv. 9930</strain>
    </source>
</reference>
<dbReference type="EMBL" id="CM002925">
    <property type="protein sequence ID" value="KGN55170.1"/>
    <property type="molecule type" value="Genomic_DNA"/>
</dbReference>
<evidence type="ECO:0000313" key="2">
    <source>
        <dbReference type="Proteomes" id="UP000029981"/>
    </source>
</evidence>